<feature type="transmembrane region" description="Helical" evidence="3">
    <location>
        <begin position="122"/>
        <end position="142"/>
    </location>
</feature>
<accession>A0A154W4J9</accession>
<dbReference type="STRING" id="580166.AUP43_02015"/>
<sequence>MAGMKSKLAAARRSVVGQAVLVVLGVALLAACSWIDVPMYPVPMTLQSFAVLLVGFVYGPWLGLVTVLAWLGATALGLPLLSGGAAGLTPFTGRTAGYIAAFPIVAWLAGHLSRRHGGFVRLGVIGIIGHAVLLAMGVAWLAQSIGWAKAWQFGAQPFLAGMLVKSLLAALGARLAGK</sequence>
<dbReference type="GO" id="GO:0015225">
    <property type="term" value="F:biotin transmembrane transporter activity"/>
    <property type="evidence" value="ECO:0007669"/>
    <property type="project" value="UniProtKB-UniRule"/>
</dbReference>
<evidence type="ECO:0000313" key="5">
    <source>
        <dbReference type="Proteomes" id="UP000076400"/>
    </source>
</evidence>
<organism evidence="4 5">
    <name type="scientific">Oceanibaculum pacificum</name>
    <dbReference type="NCBI Taxonomy" id="580166"/>
    <lineage>
        <taxon>Bacteria</taxon>
        <taxon>Pseudomonadati</taxon>
        <taxon>Pseudomonadota</taxon>
        <taxon>Alphaproteobacteria</taxon>
        <taxon>Rhodospirillales</taxon>
        <taxon>Oceanibaculaceae</taxon>
        <taxon>Oceanibaculum</taxon>
    </lineage>
</organism>
<dbReference type="InterPro" id="IPR003784">
    <property type="entry name" value="BioY"/>
</dbReference>
<dbReference type="PANTHER" id="PTHR34295">
    <property type="entry name" value="BIOTIN TRANSPORTER BIOY"/>
    <property type="match status" value="1"/>
</dbReference>
<dbReference type="PANTHER" id="PTHR34295:SF1">
    <property type="entry name" value="BIOTIN TRANSPORTER BIOY"/>
    <property type="match status" value="1"/>
</dbReference>
<keyword evidence="2" id="KW-1003">Cell membrane</keyword>
<keyword evidence="5" id="KW-1185">Reference proteome</keyword>
<dbReference type="Gene3D" id="1.10.1760.20">
    <property type="match status" value="1"/>
</dbReference>
<feature type="transmembrane region" description="Helical" evidence="3">
    <location>
        <begin position="154"/>
        <end position="176"/>
    </location>
</feature>
<feature type="transmembrane region" description="Helical" evidence="3">
    <location>
        <begin position="15"/>
        <end position="37"/>
    </location>
</feature>
<evidence type="ECO:0000256" key="3">
    <source>
        <dbReference type="SAM" id="Phobius"/>
    </source>
</evidence>
<dbReference type="AlphaFoldDB" id="A0A154W4J9"/>
<name>A0A154W4J9_9PROT</name>
<dbReference type="GO" id="GO:0005886">
    <property type="term" value="C:plasma membrane"/>
    <property type="evidence" value="ECO:0007669"/>
    <property type="project" value="UniProtKB-SubCell"/>
</dbReference>
<keyword evidence="2 3" id="KW-0472">Membrane</keyword>
<evidence type="ECO:0000256" key="1">
    <source>
        <dbReference type="ARBA" id="ARBA00010692"/>
    </source>
</evidence>
<feature type="transmembrane region" description="Helical" evidence="3">
    <location>
        <begin position="49"/>
        <end position="71"/>
    </location>
</feature>
<comment type="caution">
    <text evidence="4">The sequence shown here is derived from an EMBL/GenBank/DDBJ whole genome shotgun (WGS) entry which is preliminary data.</text>
</comment>
<keyword evidence="3" id="KW-1133">Transmembrane helix</keyword>
<comment type="subcellular location">
    <subcellularLocation>
        <location evidence="2">Cell membrane</location>
        <topology evidence="2">Multi-pass membrane protein</topology>
    </subcellularLocation>
</comment>
<gene>
    <name evidence="4" type="ORF">AUP43_02015</name>
</gene>
<proteinExistence type="inferred from homology"/>
<evidence type="ECO:0000313" key="4">
    <source>
        <dbReference type="EMBL" id="KZD08393.1"/>
    </source>
</evidence>
<protein>
    <recommendedName>
        <fullName evidence="2">Biotin transporter</fullName>
    </recommendedName>
</protein>
<evidence type="ECO:0000256" key="2">
    <source>
        <dbReference type="PIRNR" id="PIRNR016661"/>
    </source>
</evidence>
<dbReference type="Proteomes" id="UP000076400">
    <property type="component" value="Unassembled WGS sequence"/>
</dbReference>
<keyword evidence="3" id="KW-0812">Transmembrane</keyword>
<dbReference type="PIRSF" id="PIRSF016661">
    <property type="entry name" value="BioY"/>
    <property type="match status" value="1"/>
</dbReference>
<dbReference type="Pfam" id="PF02632">
    <property type="entry name" value="BioY"/>
    <property type="match status" value="1"/>
</dbReference>
<dbReference type="EMBL" id="LPXN01000105">
    <property type="protein sequence ID" value="KZD08393.1"/>
    <property type="molecule type" value="Genomic_DNA"/>
</dbReference>
<keyword evidence="2" id="KW-0813">Transport</keyword>
<dbReference type="PROSITE" id="PS51257">
    <property type="entry name" value="PROKAR_LIPOPROTEIN"/>
    <property type="match status" value="1"/>
</dbReference>
<feature type="transmembrane region" description="Helical" evidence="3">
    <location>
        <begin position="91"/>
        <end position="110"/>
    </location>
</feature>
<comment type="similarity">
    <text evidence="1 2">Belongs to the BioY family.</text>
</comment>
<reference evidence="4 5" key="1">
    <citation type="submission" date="2015-12" db="EMBL/GenBank/DDBJ databases">
        <title>Genome sequence of Oceanibaculum pacificum MCCC 1A02656.</title>
        <authorList>
            <person name="Lu L."/>
            <person name="Lai Q."/>
            <person name="Shao Z."/>
            <person name="Qian P."/>
        </authorList>
    </citation>
    <scope>NUCLEOTIDE SEQUENCE [LARGE SCALE GENOMIC DNA]</scope>
    <source>
        <strain evidence="4 5">MCCC 1A02656</strain>
    </source>
</reference>
<dbReference type="OrthoDB" id="9803495at2"/>